<dbReference type="EMBL" id="CDNC01000048">
    <property type="protein sequence ID" value="CEM63032.1"/>
    <property type="molecule type" value="Genomic_DNA"/>
</dbReference>
<evidence type="ECO:0000313" key="1">
    <source>
        <dbReference type="EMBL" id="CEM63032.1"/>
    </source>
</evidence>
<reference evidence="2" key="1">
    <citation type="submission" date="2015-01" db="EMBL/GenBank/DDBJ databases">
        <authorList>
            <person name="Manzoor Shahid"/>
            <person name="Zubair Saima"/>
        </authorList>
    </citation>
    <scope>NUCLEOTIDE SEQUENCE [LARGE SCALE GENOMIC DNA]</scope>
    <source>
        <strain evidence="2">V1</strain>
    </source>
</reference>
<dbReference type="AlphaFoldDB" id="A0A0B7GZH7"/>
<proteinExistence type="predicted"/>
<evidence type="ECO:0000313" key="2">
    <source>
        <dbReference type="Proteomes" id="UP000042527"/>
    </source>
</evidence>
<dbReference type="Proteomes" id="UP000042527">
    <property type="component" value="Unassembled WGS sequence"/>
</dbReference>
<keyword evidence="2" id="KW-1185">Reference proteome</keyword>
<accession>A0A0B7GZH7</accession>
<name>A0A0B7GZH7_TREPH</name>
<organism evidence="1 2">
    <name type="scientific">Treponema phagedenis</name>
    <dbReference type="NCBI Taxonomy" id="162"/>
    <lineage>
        <taxon>Bacteria</taxon>
        <taxon>Pseudomonadati</taxon>
        <taxon>Spirochaetota</taxon>
        <taxon>Spirochaetia</taxon>
        <taxon>Spirochaetales</taxon>
        <taxon>Treponemataceae</taxon>
        <taxon>Treponema</taxon>
    </lineage>
</organism>
<protein>
    <submittedName>
        <fullName evidence="1">Uncharacterized protein</fullName>
    </submittedName>
</protein>
<gene>
    <name evidence="1" type="ORF">TPHV1_60020</name>
</gene>
<sequence length="55" mass="6354">MDVKNSEPPRTAVVPRSSDVLKQSNLQSFKTRRFGFDMDVKTKPLDSFYYIVSQV</sequence>